<protein>
    <recommendedName>
        <fullName evidence="4">Terminase small subunit</fullName>
    </recommendedName>
</protein>
<dbReference type="OrthoDB" id="7282816at2"/>
<evidence type="ECO:0000256" key="1">
    <source>
        <dbReference type="SAM" id="MobiDB-lite"/>
    </source>
</evidence>
<gene>
    <name evidence="2" type="ORF">D1610_09680</name>
</gene>
<comment type="caution">
    <text evidence="2">The sequence shown here is derived from an EMBL/GenBank/DDBJ whole genome shotgun (WGS) entry which is preliminary data.</text>
</comment>
<evidence type="ECO:0000313" key="2">
    <source>
        <dbReference type="EMBL" id="RHW17793.1"/>
    </source>
</evidence>
<feature type="compositionally biased region" description="Basic and acidic residues" evidence="1">
    <location>
        <begin position="1"/>
        <end position="15"/>
    </location>
</feature>
<dbReference type="AlphaFoldDB" id="A0A396RTS0"/>
<keyword evidence="3" id="KW-1185">Reference proteome</keyword>
<reference evidence="2 3" key="1">
    <citation type="submission" date="2018-08" db="EMBL/GenBank/DDBJ databases">
        <title>The multiple taxonomic identification of Sphingomonas gilva.</title>
        <authorList>
            <person name="Zhu D."/>
            <person name="Zheng S."/>
        </authorList>
    </citation>
    <scope>NUCLEOTIDE SEQUENCE [LARGE SCALE GENOMIC DNA]</scope>
    <source>
        <strain evidence="2 3">ZDH117</strain>
    </source>
</reference>
<feature type="region of interest" description="Disordered" evidence="1">
    <location>
        <begin position="224"/>
        <end position="243"/>
    </location>
</feature>
<dbReference type="Proteomes" id="UP000266693">
    <property type="component" value="Unassembled WGS sequence"/>
</dbReference>
<dbReference type="EMBL" id="QWLV01000003">
    <property type="protein sequence ID" value="RHW17793.1"/>
    <property type="molecule type" value="Genomic_DNA"/>
</dbReference>
<sequence length="243" mass="27117">MPPAPPRDDEARAADFDPVPTRQRHDGWTPDKQVDFIEALAETGCVDHAARAVAMSPTAAYRLRARADAQSFRAAWDHALEYAVSRLSDAVISRAIHGVARPVFFQGEQIGERRYYDERLAMFILRTRDSMRYGRWIDQMAATRHPEAPPLGLARAVHRLADDAWADALGGPRPCTQIVFPRTRIEKPDPDAEEAALLAEHDDDIKRMQNLMWEAEERADAAEEALARARRADAPAKGEGDGA</sequence>
<organism evidence="2 3">
    <name type="scientific">Sphingomonas gilva</name>
    <dbReference type="NCBI Taxonomy" id="2305907"/>
    <lineage>
        <taxon>Bacteria</taxon>
        <taxon>Pseudomonadati</taxon>
        <taxon>Pseudomonadota</taxon>
        <taxon>Alphaproteobacteria</taxon>
        <taxon>Sphingomonadales</taxon>
        <taxon>Sphingomonadaceae</taxon>
        <taxon>Sphingomonas</taxon>
    </lineage>
</organism>
<accession>A0A396RTS0</accession>
<proteinExistence type="predicted"/>
<evidence type="ECO:0000313" key="3">
    <source>
        <dbReference type="Proteomes" id="UP000266693"/>
    </source>
</evidence>
<evidence type="ECO:0008006" key="4">
    <source>
        <dbReference type="Google" id="ProtNLM"/>
    </source>
</evidence>
<name>A0A396RTS0_9SPHN</name>
<feature type="region of interest" description="Disordered" evidence="1">
    <location>
        <begin position="1"/>
        <end position="28"/>
    </location>
</feature>